<comment type="caution">
    <text evidence="2">The sequence shown here is derived from an EMBL/GenBank/DDBJ whole genome shotgun (WGS) entry which is preliminary data.</text>
</comment>
<dbReference type="InterPro" id="IPR025049">
    <property type="entry name" value="Mfa-like_1"/>
</dbReference>
<dbReference type="CDD" id="cd13121">
    <property type="entry name" value="BF2867_like_C"/>
    <property type="match status" value="1"/>
</dbReference>
<name>A0A0F5IZL9_9BACT</name>
<dbReference type="EMBL" id="AQHW01000020">
    <property type="protein sequence ID" value="KKB50655.1"/>
    <property type="molecule type" value="Genomic_DNA"/>
</dbReference>
<keyword evidence="1" id="KW-0732">Signal</keyword>
<feature type="chain" id="PRO_5002489224" description="Fimbrillin family protein" evidence="1">
    <location>
        <begin position="22"/>
        <end position="322"/>
    </location>
</feature>
<organism evidence="2 3">
    <name type="scientific">Parabacteroides gordonii MS-1 = DSM 23371</name>
    <dbReference type="NCBI Taxonomy" id="1203610"/>
    <lineage>
        <taxon>Bacteria</taxon>
        <taxon>Pseudomonadati</taxon>
        <taxon>Bacteroidota</taxon>
        <taxon>Bacteroidia</taxon>
        <taxon>Bacteroidales</taxon>
        <taxon>Tannerellaceae</taxon>
        <taxon>Parabacteroides</taxon>
    </lineage>
</organism>
<accession>A0A0F5IZL9</accession>
<dbReference type="PATRIC" id="fig|1203610.3.peg.4268"/>
<gene>
    <name evidence="2" type="ORF">HMPREF1536_04194</name>
</gene>
<evidence type="ECO:0000256" key="1">
    <source>
        <dbReference type="SAM" id="SignalP"/>
    </source>
</evidence>
<dbReference type="Pfam" id="PF13149">
    <property type="entry name" value="Mfa_like_1"/>
    <property type="match status" value="1"/>
</dbReference>
<reference evidence="2 3" key="1">
    <citation type="submission" date="2013-04" db="EMBL/GenBank/DDBJ databases">
        <title>The Genome Sequence of Parabacteroides gordonii DSM 23371.</title>
        <authorList>
            <consortium name="The Broad Institute Genomics Platform"/>
            <person name="Earl A."/>
            <person name="Ward D."/>
            <person name="Feldgarden M."/>
            <person name="Gevers D."/>
            <person name="Martens E."/>
            <person name="Sakamoto M."/>
            <person name="Benno Y."/>
            <person name="Suzuki N."/>
            <person name="Matsunaga N."/>
            <person name="Koshihara K."/>
            <person name="Seki M."/>
            <person name="Komiya H."/>
            <person name="Walker B."/>
            <person name="Young S."/>
            <person name="Zeng Q."/>
            <person name="Gargeya S."/>
            <person name="Fitzgerald M."/>
            <person name="Haas B."/>
            <person name="Abouelleil A."/>
            <person name="Allen A.W."/>
            <person name="Alvarado L."/>
            <person name="Arachchi H.M."/>
            <person name="Berlin A.M."/>
            <person name="Chapman S.B."/>
            <person name="Gainer-Dewar J."/>
            <person name="Goldberg J."/>
            <person name="Griggs A."/>
            <person name="Gujja S."/>
            <person name="Hansen M."/>
            <person name="Howarth C."/>
            <person name="Imamovic A."/>
            <person name="Ireland A."/>
            <person name="Larimer J."/>
            <person name="McCowan C."/>
            <person name="Murphy C."/>
            <person name="Pearson M."/>
            <person name="Poon T.W."/>
            <person name="Priest M."/>
            <person name="Roberts A."/>
            <person name="Saif S."/>
            <person name="Shea T."/>
            <person name="Sisk P."/>
            <person name="Sykes S."/>
            <person name="Wortman J."/>
            <person name="Nusbaum C."/>
            <person name="Birren B."/>
        </authorList>
    </citation>
    <scope>NUCLEOTIDE SEQUENCE [LARGE SCALE GENOMIC DNA]</scope>
    <source>
        <strain evidence="2 3">MS-1</strain>
    </source>
</reference>
<dbReference type="RefSeq" id="WP_028729285.1">
    <property type="nucleotide sequence ID" value="NZ_KE386763.1"/>
</dbReference>
<proteinExistence type="predicted"/>
<feature type="signal peptide" evidence="1">
    <location>
        <begin position="1"/>
        <end position="21"/>
    </location>
</feature>
<dbReference type="Proteomes" id="UP000033035">
    <property type="component" value="Unassembled WGS sequence"/>
</dbReference>
<dbReference type="PROSITE" id="PS51257">
    <property type="entry name" value="PROKAR_LIPOPROTEIN"/>
    <property type="match status" value="1"/>
</dbReference>
<dbReference type="Gene3D" id="2.60.40.2630">
    <property type="match status" value="1"/>
</dbReference>
<evidence type="ECO:0008006" key="4">
    <source>
        <dbReference type="Google" id="ProtNLM"/>
    </source>
</evidence>
<evidence type="ECO:0000313" key="2">
    <source>
        <dbReference type="EMBL" id="KKB50655.1"/>
    </source>
</evidence>
<protein>
    <recommendedName>
        <fullName evidence="4">Fimbrillin family protein</fullName>
    </recommendedName>
</protein>
<dbReference type="STRING" id="1203610.HMPREF1536_04194"/>
<keyword evidence="3" id="KW-1185">Reference proteome</keyword>
<evidence type="ECO:0000313" key="3">
    <source>
        <dbReference type="Proteomes" id="UP000033035"/>
    </source>
</evidence>
<dbReference type="AlphaFoldDB" id="A0A0F5IZL9"/>
<sequence length="322" mass="34802">MKLQSIYLLLVPALLSVSSCSDPEHSGFEQVPIELRASGNGEVDTKADYQEITESFETTIFASKRDGIYTGIPSNADPNEWQKNATVNIGGSVSLPDNPSYPENGDWIYLVAVAPKPSAYNSSNGSVSYKLTGQTDLMYAAQIQGNRWDGSRFSNTDNTKDIPLEYAHLLTQLKFKAQKITADGLPVKVKKITVKGKKDVSVDLASGKTTFSGDDADLTLELKDGGTEITETTATELDGCLLLPPLTSGAYKLTVETSIGTFEDLAITFESVGEDPSGSNHFASGHSYEITLNIGDRELEILSITVAQWTTVKQDGDLELVK</sequence>
<dbReference type="HOGENOM" id="CLU_862898_0_0_10"/>